<keyword evidence="1" id="KW-0472">Membrane</keyword>
<evidence type="ECO:0000313" key="3">
    <source>
        <dbReference type="Proteomes" id="UP000594263"/>
    </source>
</evidence>
<dbReference type="EnsemblPlants" id="Kaladp0068s0182.2.v1.1">
    <property type="protein sequence ID" value="Kaladp0068s0182.2.v1.1.CDS.1"/>
    <property type="gene ID" value="Kaladp0068s0182.v1.1"/>
</dbReference>
<reference evidence="2" key="1">
    <citation type="submission" date="2021-01" db="UniProtKB">
        <authorList>
            <consortium name="EnsemblPlants"/>
        </authorList>
    </citation>
    <scope>IDENTIFICATION</scope>
</reference>
<dbReference type="Proteomes" id="UP000594263">
    <property type="component" value="Unplaced"/>
</dbReference>
<name>A0A7N0UHT0_KALFE</name>
<protein>
    <submittedName>
        <fullName evidence="2">Uncharacterized protein</fullName>
    </submittedName>
</protein>
<dbReference type="AlphaFoldDB" id="A0A7N0UHT0"/>
<keyword evidence="1" id="KW-0812">Transmembrane</keyword>
<feature type="transmembrane region" description="Helical" evidence="1">
    <location>
        <begin position="54"/>
        <end position="75"/>
    </location>
</feature>
<feature type="transmembrane region" description="Helical" evidence="1">
    <location>
        <begin position="95"/>
        <end position="119"/>
    </location>
</feature>
<sequence>MCLWAICACSVSSIPFVSLYSFFLWVLLFHPFKFVVFNVGWQCYWVLVMPSGCFSFIIFLYLLFSFQYNLLNLIVLCGRRLSVVDPRPTKTIICLFVNSFNLLNSALMMYVFGFGFLCFQGFVR</sequence>
<keyword evidence="1" id="KW-1133">Transmembrane helix</keyword>
<evidence type="ECO:0000256" key="1">
    <source>
        <dbReference type="SAM" id="Phobius"/>
    </source>
</evidence>
<proteinExistence type="predicted"/>
<dbReference type="Gramene" id="Kaladp0068s0182.1.v1.1">
    <property type="protein sequence ID" value="Kaladp0068s0182.1.v1.1.CDS.1"/>
    <property type="gene ID" value="Kaladp0068s0182.v1.1"/>
</dbReference>
<evidence type="ECO:0000313" key="2">
    <source>
        <dbReference type="EnsemblPlants" id="Kaladp0068s0182.1.v1.1.CDS.1"/>
    </source>
</evidence>
<accession>A0A7N0UHT0</accession>
<dbReference type="Gramene" id="Kaladp0068s0182.2.v1.1">
    <property type="protein sequence ID" value="Kaladp0068s0182.2.v1.1.CDS.1"/>
    <property type="gene ID" value="Kaladp0068s0182.v1.1"/>
</dbReference>
<organism evidence="2 3">
    <name type="scientific">Kalanchoe fedtschenkoi</name>
    <name type="common">Lavender scallops</name>
    <name type="synonym">South American air plant</name>
    <dbReference type="NCBI Taxonomy" id="63787"/>
    <lineage>
        <taxon>Eukaryota</taxon>
        <taxon>Viridiplantae</taxon>
        <taxon>Streptophyta</taxon>
        <taxon>Embryophyta</taxon>
        <taxon>Tracheophyta</taxon>
        <taxon>Spermatophyta</taxon>
        <taxon>Magnoliopsida</taxon>
        <taxon>eudicotyledons</taxon>
        <taxon>Gunneridae</taxon>
        <taxon>Pentapetalae</taxon>
        <taxon>Saxifragales</taxon>
        <taxon>Crassulaceae</taxon>
        <taxon>Kalanchoe</taxon>
    </lineage>
</organism>
<keyword evidence="3" id="KW-1185">Reference proteome</keyword>
<dbReference type="EnsemblPlants" id="Kaladp0068s0182.1.v1.1">
    <property type="protein sequence ID" value="Kaladp0068s0182.1.v1.1.CDS.1"/>
    <property type="gene ID" value="Kaladp0068s0182.v1.1"/>
</dbReference>